<proteinExistence type="predicted"/>
<dbReference type="GO" id="GO:0005635">
    <property type="term" value="C:nuclear envelope"/>
    <property type="evidence" value="ECO:0007669"/>
    <property type="project" value="EnsemblFungi"/>
</dbReference>
<accession>H2AMV5</accession>
<dbReference type="GO" id="GO:0006999">
    <property type="term" value="P:nuclear pore organization"/>
    <property type="evidence" value="ECO:0007669"/>
    <property type="project" value="EnsemblFungi"/>
</dbReference>
<dbReference type="KEGG" id="kaf:KAFR_0A02690"/>
<dbReference type="PROSITE" id="PS51035">
    <property type="entry name" value="BAG"/>
    <property type="match status" value="1"/>
</dbReference>
<name>H2AMV5_KAZAF</name>
<dbReference type="InterPro" id="IPR003103">
    <property type="entry name" value="BAG_domain"/>
</dbReference>
<evidence type="ECO:0000313" key="2">
    <source>
        <dbReference type="EMBL" id="CCF55705.1"/>
    </source>
</evidence>
<dbReference type="HOGENOM" id="CLU_112518_0_0_1"/>
<dbReference type="GeneID" id="13887110"/>
<dbReference type="EMBL" id="HE650821">
    <property type="protein sequence ID" value="CCF55705.1"/>
    <property type="molecule type" value="Genomic_DNA"/>
</dbReference>
<sequence length="158" mass="18356">MDKLKVLIGEATSLAYSDEYRLQALICTGVCVTLISACLWKTFYNPKLQSEKDVSTIDSKDEKPVPMTLEKQLENTLLRFENEFKPRIENLLDSFDPTDEKQIYERNYCNEMLLKLLISLDGIDLVGIENPRRQVLRSERKDIIRLIQSNLKKLDSLK</sequence>
<dbReference type="SUPFAM" id="SSF63491">
    <property type="entry name" value="BAG domain"/>
    <property type="match status" value="1"/>
</dbReference>
<keyword evidence="3" id="KW-1185">Reference proteome</keyword>
<dbReference type="FunCoup" id="H2AMV5">
    <property type="interactions" value="245"/>
</dbReference>
<dbReference type="InterPro" id="IPR036533">
    <property type="entry name" value="BAG_dom_sf"/>
</dbReference>
<dbReference type="GO" id="GO:0006457">
    <property type="term" value="P:protein folding"/>
    <property type="evidence" value="ECO:0007669"/>
    <property type="project" value="EnsemblFungi"/>
</dbReference>
<dbReference type="Gene3D" id="1.20.58.120">
    <property type="entry name" value="BAG domain"/>
    <property type="match status" value="1"/>
</dbReference>
<dbReference type="SMART" id="SM00264">
    <property type="entry name" value="BAG"/>
    <property type="match status" value="1"/>
</dbReference>
<dbReference type="Proteomes" id="UP000005220">
    <property type="component" value="Chromosome 1"/>
</dbReference>
<dbReference type="OrthoDB" id="417450at2759"/>
<protein>
    <recommendedName>
        <fullName evidence="1">BAG domain-containing protein</fullName>
    </recommendedName>
</protein>
<dbReference type="Pfam" id="PF02179">
    <property type="entry name" value="BAG"/>
    <property type="match status" value="1"/>
</dbReference>
<organism evidence="2 3">
    <name type="scientific">Kazachstania africana (strain ATCC 22294 / BCRC 22015 / CBS 2517 / CECT 1963 / NBRC 1671 / NRRL Y-8276)</name>
    <name type="common">Yeast</name>
    <name type="synonym">Kluyveromyces africanus</name>
    <dbReference type="NCBI Taxonomy" id="1071382"/>
    <lineage>
        <taxon>Eukaryota</taxon>
        <taxon>Fungi</taxon>
        <taxon>Dikarya</taxon>
        <taxon>Ascomycota</taxon>
        <taxon>Saccharomycotina</taxon>
        <taxon>Saccharomycetes</taxon>
        <taxon>Saccharomycetales</taxon>
        <taxon>Saccharomycetaceae</taxon>
        <taxon>Kazachstania</taxon>
    </lineage>
</organism>
<dbReference type="InParanoid" id="H2AMV5"/>
<evidence type="ECO:0000259" key="1">
    <source>
        <dbReference type="PROSITE" id="PS51035"/>
    </source>
</evidence>
<feature type="domain" description="BAG" evidence="1">
    <location>
        <begin position="72"/>
        <end position="158"/>
    </location>
</feature>
<gene>
    <name evidence="2" type="primary">KAFR0A02690</name>
    <name evidence="2" type="ORF">KAFR_0A02690</name>
</gene>
<dbReference type="GO" id="GO:0051087">
    <property type="term" value="F:protein-folding chaperone binding"/>
    <property type="evidence" value="ECO:0007669"/>
    <property type="project" value="InterPro"/>
</dbReference>
<dbReference type="STRING" id="1071382.H2AMV5"/>
<dbReference type="GO" id="GO:0005789">
    <property type="term" value="C:endoplasmic reticulum membrane"/>
    <property type="evidence" value="ECO:0007669"/>
    <property type="project" value="EnsemblFungi"/>
</dbReference>
<evidence type="ECO:0000313" key="3">
    <source>
        <dbReference type="Proteomes" id="UP000005220"/>
    </source>
</evidence>
<reference evidence="2 3" key="1">
    <citation type="journal article" date="2011" name="Proc. Natl. Acad. Sci. U.S.A.">
        <title>Evolutionary erosion of yeast sex chromosomes by mating-type switching accidents.</title>
        <authorList>
            <person name="Gordon J.L."/>
            <person name="Armisen D."/>
            <person name="Proux-Wera E."/>
            <person name="Oheigeartaigh S.S."/>
            <person name="Byrne K.P."/>
            <person name="Wolfe K.H."/>
        </authorList>
    </citation>
    <scope>NUCLEOTIDE SEQUENCE [LARGE SCALE GENOMIC DNA]</scope>
    <source>
        <strain evidence="3">ATCC 22294 / BCRC 22015 / CBS 2517 / CECT 1963 / NBRC 1671 / NRRL Y-8276</strain>
    </source>
</reference>
<dbReference type="eggNOG" id="ENOG502S72Q">
    <property type="taxonomic scope" value="Eukaryota"/>
</dbReference>
<dbReference type="GO" id="GO:0043022">
    <property type="term" value="F:ribosome binding"/>
    <property type="evidence" value="ECO:0007669"/>
    <property type="project" value="EnsemblFungi"/>
</dbReference>
<dbReference type="RefSeq" id="XP_003954840.1">
    <property type="nucleotide sequence ID" value="XM_003954791.1"/>
</dbReference>
<dbReference type="AlphaFoldDB" id="H2AMV5"/>